<evidence type="ECO:0000313" key="1">
    <source>
        <dbReference type="EMBL" id="SFT86645.1"/>
    </source>
</evidence>
<sequence>MQFPEDIVSRAGRLLYRELPEEYRYRDAGPPGELADLEAYLHGFGHLLDLVRHTTEQAYADAFAEETDGGYAIQPWLIPYLAELVGAELLAPDPARRLAELNNSVLWSKSKGTLHSVDAVGDVVSGAETVVREGWKLTLTCPRPALPPFSLPAQDGDNDPLGRTAIPMGCPDLRRMDRAVQDPGGANPLFRLTTPLRDSNGVIDPQGSSLFWKPRAPGGAPCFPDAYDDGTARCPDLRDPSIATTLGPHPRRSLIHLRPPDGFFETGLKVVALASPGDLQIQASDKERRIGPREILDLVGDAGPVPDRLIVELNADLTIPNGAGIVFYDILFTGRVTPNNGPERPVRIRVLNGARLTLRRAAAEQVNLIGNGNADAPDVPPLRAADSLLGAITGPNRFAELVYCTVLGETDLARLHASDCLLNTLSTNLNCDAATSCIRYSRFTPPTGKADCFLHNSPNNTSDPARFVARYLPNEDGHCVLRLPVYAEPGCAVLDTTAPDTITAGSEDEGEMGAGHHRFLAAGRRALEKKLSTFLPLGQQIALRYDPLLAQTPPELTGTGG</sequence>
<accession>A0A1I7BHJ8</accession>
<dbReference type="Proteomes" id="UP000182466">
    <property type="component" value="Unassembled WGS sequence"/>
</dbReference>
<dbReference type="eggNOG" id="ENOG50305Z9">
    <property type="taxonomic scope" value="Bacteria"/>
</dbReference>
<dbReference type="RefSeq" id="WP_027264223.1">
    <property type="nucleotide sequence ID" value="NZ_FPAW01000010.1"/>
</dbReference>
<evidence type="ECO:0008006" key="3">
    <source>
        <dbReference type="Google" id="ProtNLM"/>
    </source>
</evidence>
<reference evidence="1 2" key="1">
    <citation type="submission" date="2016-10" db="EMBL/GenBank/DDBJ databases">
        <authorList>
            <person name="de Groot N.N."/>
        </authorList>
    </citation>
    <scope>NUCLEOTIDE SEQUENCE [LARGE SCALE GENOMIC DNA]</scope>
    <source>
        <strain evidence="1 2">CGMCC 1.10959</strain>
    </source>
</reference>
<name>A0A1I7BHJ8_9RHOB</name>
<protein>
    <recommendedName>
        <fullName evidence="3">Phage tail protein (Tail_P2_I)</fullName>
    </recommendedName>
</protein>
<proteinExistence type="predicted"/>
<organism evidence="1 2">
    <name type="scientific">Sedimentitalea nanhaiensis</name>
    <dbReference type="NCBI Taxonomy" id="999627"/>
    <lineage>
        <taxon>Bacteria</taxon>
        <taxon>Pseudomonadati</taxon>
        <taxon>Pseudomonadota</taxon>
        <taxon>Alphaproteobacteria</taxon>
        <taxon>Rhodobacterales</taxon>
        <taxon>Paracoccaceae</taxon>
        <taxon>Sedimentitalea</taxon>
    </lineage>
</organism>
<gene>
    <name evidence="1" type="ORF">SAMN05216236_11061</name>
</gene>
<dbReference type="AlphaFoldDB" id="A0A1I7BHJ8"/>
<evidence type="ECO:0000313" key="2">
    <source>
        <dbReference type="Proteomes" id="UP000182466"/>
    </source>
</evidence>
<dbReference type="OrthoDB" id="626916at2"/>
<dbReference type="EMBL" id="FPAW01000010">
    <property type="protein sequence ID" value="SFT86645.1"/>
    <property type="molecule type" value="Genomic_DNA"/>
</dbReference>
<keyword evidence="2" id="KW-1185">Reference proteome</keyword>
<dbReference type="STRING" id="999627.SAMN05216236_11061"/>